<name>H0UNW1_9BACT</name>
<evidence type="ECO:0000313" key="2">
    <source>
        <dbReference type="EMBL" id="EHM09447.1"/>
    </source>
</evidence>
<dbReference type="Proteomes" id="UP000005730">
    <property type="component" value="Chromosome"/>
</dbReference>
<dbReference type="eggNOG" id="COG0433">
    <property type="taxonomic scope" value="Bacteria"/>
</dbReference>
<dbReference type="EMBL" id="CM001377">
    <property type="protein sequence ID" value="EHM09447.1"/>
    <property type="molecule type" value="Genomic_DNA"/>
</dbReference>
<keyword evidence="3" id="KW-1185">Reference proteome</keyword>
<protein>
    <submittedName>
        <fullName evidence="2">Putative ATPase</fullName>
    </submittedName>
</protein>
<dbReference type="InterPro" id="IPR027417">
    <property type="entry name" value="P-loop_NTPase"/>
</dbReference>
<dbReference type="OrthoDB" id="9806951at2"/>
<dbReference type="HOGENOM" id="CLU_023842_1_1_0"/>
<proteinExistence type="predicted"/>
<reference evidence="2 3" key="1">
    <citation type="submission" date="2011-10" db="EMBL/GenBank/DDBJ databases">
        <title>The Noncontiguous Finished genome of Thermanaerovibrio velox DSM 12556.</title>
        <authorList>
            <consortium name="US DOE Joint Genome Institute (JGI-PGF)"/>
            <person name="Lucas S."/>
            <person name="Copeland A."/>
            <person name="Lapidus A."/>
            <person name="Glavina del Rio T."/>
            <person name="Dalin E."/>
            <person name="Tice H."/>
            <person name="Bruce D."/>
            <person name="Goodwin L."/>
            <person name="Pitluck S."/>
            <person name="Peters L."/>
            <person name="Mikhailova N."/>
            <person name="Teshima H."/>
            <person name="Kyrpides N."/>
            <person name="Mavromatis K."/>
            <person name="Ivanova N."/>
            <person name="Markowitz V."/>
            <person name="Cheng J.-F."/>
            <person name="Hugenholtz P."/>
            <person name="Woyke T."/>
            <person name="Wu D."/>
            <person name="Spring S."/>
            <person name="Brambilla E.-M."/>
            <person name="Klenk H.-P."/>
            <person name="Eisen J.A."/>
        </authorList>
    </citation>
    <scope>NUCLEOTIDE SEQUENCE [LARGE SCALE GENOMIC DNA]</scope>
    <source>
        <strain evidence="2 3">DSM 12556</strain>
    </source>
</reference>
<accession>H0UNW1</accession>
<dbReference type="STRING" id="926567.TheveDRAFT_0277"/>
<evidence type="ECO:0000313" key="3">
    <source>
        <dbReference type="Proteomes" id="UP000005730"/>
    </source>
</evidence>
<dbReference type="PANTHER" id="PTHR42957">
    <property type="entry name" value="HELICASE MJ1565-RELATED"/>
    <property type="match status" value="1"/>
</dbReference>
<evidence type="ECO:0000259" key="1">
    <source>
        <dbReference type="Pfam" id="PF01935"/>
    </source>
</evidence>
<dbReference type="InterPro" id="IPR008571">
    <property type="entry name" value="HerA-like"/>
</dbReference>
<dbReference type="PANTHER" id="PTHR42957:SF1">
    <property type="entry name" value="HELICASE MJ1565-RELATED"/>
    <property type="match status" value="1"/>
</dbReference>
<dbReference type="Gene3D" id="3.40.50.300">
    <property type="entry name" value="P-loop containing nucleotide triphosphate hydrolases"/>
    <property type="match status" value="2"/>
</dbReference>
<feature type="domain" description="Helicase HerA central" evidence="1">
    <location>
        <begin position="152"/>
        <end position="381"/>
    </location>
</feature>
<dbReference type="SUPFAM" id="SSF52540">
    <property type="entry name" value="P-loop containing nucleoside triphosphate hydrolases"/>
    <property type="match status" value="1"/>
</dbReference>
<dbReference type="Pfam" id="PF01935">
    <property type="entry name" value="DUF87"/>
    <property type="match status" value="1"/>
</dbReference>
<gene>
    <name evidence="2" type="ORF">TheveDRAFT_0277</name>
</gene>
<dbReference type="AlphaFoldDB" id="H0UNW1"/>
<dbReference type="InterPro" id="IPR002789">
    <property type="entry name" value="HerA_central"/>
</dbReference>
<organism evidence="2 3">
    <name type="scientific">Thermanaerovibrio velox DSM 12556</name>
    <dbReference type="NCBI Taxonomy" id="926567"/>
    <lineage>
        <taxon>Bacteria</taxon>
        <taxon>Thermotogati</taxon>
        <taxon>Synergistota</taxon>
        <taxon>Synergistia</taxon>
        <taxon>Synergistales</taxon>
        <taxon>Synergistaceae</taxon>
        <taxon>Thermanaerovibrio</taxon>
    </lineage>
</organism>
<sequence>MSRTPFELAGSFRVGTVEFVAPDEIRVSLDIEAPESHALNTGGPRPFPRVNGYLLIPVDEAFLVGQVEWVIVEPAPFPKRRGLQDFGLVDLPYPLRRLRLNPMGTLRAKSAAGEFSFRRGTDALPSIGAPVLLPTDSQLGSIVECGEKKRVCIGTSPVANDAKVYVDPDRLFGRHLAVLGNTGSGKSCTVAGLIRWSLEAAKQTCSDGPPNARFIILDPNGEYSHAFPADDPTVKTRVFKVKPGNGEKPLKVPLWFWNSAEWCSFTQASAKTQRPALIHALRWVREGLTEPAPDTCHEMWRFLRTLVTIIRAEKNAGTPWGQFPRPKSFFEKLEKWKTALESEIDSFDGDQKTRLQKLVEKIESLCAPRRKQHAHYDFIHSEVEELLAETSTAHSAFGGSESETFPADVDAPRPFEGASLVRALEASAEMLGVLEHVDTLLVRIRALLADARMKPIMDRATDTTLEGWLTDCIGMEGAENGCVSVLDLSLVPSDVVHIITAVIARMVFEALQRYAKLNGKPLPTVLVMEEAHTFIKRYKEDLDSPDAAAVCCQVFDRIAREGRKFGLGLVLSSQRPSELSPTVLSQCNTFLLHRISNDRDQELVHRLVPDNLRGLLRDLPSLPSQHAILLGWASELPVLVKMHDLPESQRPRSDDPDFWDVWTGKNEKGEIVKREIDWKTVAEAWQQGSTERSEEES</sequence>